<reference evidence="2" key="1">
    <citation type="submission" date="2023-04" db="EMBL/GenBank/DDBJ databases">
        <title>Phytophthora fragariaefolia NBRC 109709.</title>
        <authorList>
            <person name="Ichikawa N."/>
            <person name="Sato H."/>
            <person name="Tonouchi N."/>
        </authorList>
    </citation>
    <scope>NUCLEOTIDE SEQUENCE</scope>
    <source>
        <strain evidence="2">NBRC 109709</strain>
    </source>
</reference>
<feature type="region of interest" description="Disordered" evidence="1">
    <location>
        <begin position="180"/>
        <end position="218"/>
    </location>
</feature>
<feature type="compositionally biased region" description="Basic and acidic residues" evidence="1">
    <location>
        <begin position="204"/>
        <end position="218"/>
    </location>
</feature>
<sequence length="218" mass="24722">MRLLTAGKYGNVNVARKYGLVTIETTNGWRVVLPPTLWSTFAVYSYNSAKPSTVALSPNEVMMGRRLPASHELLRRTEVTEAGELLAYDADLLERWIVVRNVLNVPVSVNRNAKHATIIERLRIGENFDQVIWSGCITPHEDKTGKMETNIAHVSFFISYYYPTPLLAQVALDIDEQFEYEDQQSERNEPEISASVLSATGPDPRTRARRDPNEQEQQ</sequence>
<accession>A0A9W7CQX8</accession>
<name>A0A9W7CQX8_9STRA</name>
<keyword evidence="3" id="KW-1185">Reference proteome</keyword>
<protein>
    <submittedName>
        <fullName evidence="2">Unnamed protein product</fullName>
    </submittedName>
</protein>
<gene>
    <name evidence="2" type="ORF">Pfra01_001074800</name>
</gene>
<comment type="caution">
    <text evidence="2">The sequence shown here is derived from an EMBL/GenBank/DDBJ whole genome shotgun (WGS) entry which is preliminary data.</text>
</comment>
<dbReference type="OrthoDB" id="126738at2759"/>
<dbReference type="AlphaFoldDB" id="A0A9W7CQX8"/>
<dbReference type="EMBL" id="BSXT01001045">
    <property type="protein sequence ID" value="GMF37877.1"/>
    <property type="molecule type" value="Genomic_DNA"/>
</dbReference>
<organism evidence="2 3">
    <name type="scientific">Phytophthora fragariaefolia</name>
    <dbReference type="NCBI Taxonomy" id="1490495"/>
    <lineage>
        <taxon>Eukaryota</taxon>
        <taxon>Sar</taxon>
        <taxon>Stramenopiles</taxon>
        <taxon>Oomycota</taxon>
        <taxon>Peronosporomycetes</taxon>
        <taxon>Peronosporales</taxon>
        <taxon>Peronosporaceae</taxon>
        <taxon>Phytophthora</taxon>
    </lineage>
</organism>
<dbReference type="Proteomes" id="UP001165121">
    <property type="component" value="Unassembled WGS sequence"/>
</dbReference>
<evidence type="ECO:0000313" key="3">
    <source>
        <dbReference type="Proteomes" id="UP001165121"/>
    </source>
</evidence>
<proteinExistence type="predicted"/>
<evidence type="ECO:0000256" key="1">
    <source>
        <dbReference type="SAM" id="MobiDB-lite"/>
    </source>
</evidence>
<evidence type="ECO:0000313" key="2">
    <source>
        <dbReference type="EMBL" id="GMF37877.1"/>
    </source>
</evidence>